<gene>
    <name evidence="1" type="ORF">AKJ65_08145</name>
</gene>
<comment type="caution">
    <text evidence="1">The sequence shown here is derived from an EMBL/GenBank/DDBJ whole genome shotgun (WGS) entry which is preliminary data.</text>
</comment>
<dbReference type="EMBL" id="LHXO01000193">
    <property type="protein sequence ID" value="KXA92036.1"/>
    <property type="molecule type" value="Genomic_DNA"/>
</dbReference>
<keyword evidence="2" id="KW-1185">Reference proteome</keyword>
<name>A0A133UCY3_9EURY</name>
<accession>A0A133UCY3</accession>
<reference evidence="1 2" key="1">
    <citation type="journal article" date="2016" name="Sci. Rep.">
        <title>Metabolic traits of an uncultured archaeal lineage -MSBL1- from brine pools of the Red Sea.</title>
        <authorList>
            <person name="Mwirichia R."/>
            <person name="Alam I."/>
            <person name="Rashid M."/>
            <person name="Vinu M."/>
            <person name="Ba-Alawi W."/>
            <person name="Anthony Kamau A."/>
            <person name="Kamanda Ngugi D."/>
            <person name="Goker M."/>
            <person name="Klenk H.P."/>
            <person name="Bajic V."/>
            <person name="Stingl U."/>
        </authorList>
    </citation>
    <scope>NUCLEOTIDE SEQUENCE [LARGE SCALE GENOMIC DNA]</scope>
    <source>
        <strain evidence="1">SCGC-AAA259E19</strain>
    </source>
</reference>
<dbReference type="Proteomes" id="UP000070284">
    <property type="component" value="Unassembled WGS sequence"/>
</dbReference>
<organism evidence="1 2">
    <name type="scientific">candidate division MSBL1 archaeon SCGC-AAA259E19</name>
    <dbReference type="NCBI Taxonomy" id="1698264"/>
    <lineage>
        <taxon>Archaea</taxon>
        <taxon>Methanobacteriati</taxon>
        <taxon>Methanobacteriota</taxon>
        <taxon>candidate division MSBL1</taxon>
    </lineage>
</organism>
<evidence type="ECO:0000313" key="2">
    <source>
        <dbReference type="Proteomes" id="UP000070284"/>
    </source>
</evidence>
<proteinExistence type="predicted"/>
<protein>
    <submittedName>
        <fullName evidence="1">Uncharacterized protein</fullName>
    </submittedName>
</protein>
<dbReference type="AlphaFoldDB" id="A0A133UCY3"/>
<evidence type="ECO:0000313" key="1">
    <source>
        <dbReference type="EMBL" id="KXA92036.1"/>
    </source>
</evidence>
<sequence>MPTTKSIIPAPNRTCPRGQKFQISDEIMNKNPIKNKISPTSFILSLILFLFGNKMSGEVCEAAISVFSGSDPSEEEQNIGRRSL</sequence>